<dbReference type="OrthoDB" id="7347919at2"/>
<dbReference type="Proteomes" id="UP000007058">
    <property type="component" value="Chromosome"/>
</dbReference>
<dbReference type="HOGENOM" id="CLU_896594_0_0_5"/>
<name>Q2W4J3_PARM1</name>
<accession>Q2W4J3</accession>
<dbReference type="AlphaFoldDB" id="Q2W4J3"/>
<dbReference type="KEGG" id="mag:amb2428"/>
<dbReference type="RefSeq" id="WP_011384824.1">
    <property type="nucleotide sequence ID" value="NC_007626.1"/>
</dbReference>
<protein>
    <submittedName>
        <fullName evidence="1">Uncharacterized protein</fullName>
    </submittedName>
</protein>
<keyword evidence="2" id="KW-1185">Reference proteome</keyword>
<organism evidence="1 2">
    <name type="scientific">Paramagnetospirillum magneticum (strain ATCC 700264 / AMB-1)</name>
    <name type="common">Magnetospirillum magneticum</name>
    <dbReference type="NCBI Taxonomy" id="342108"/>
    <lineage>
        <taxon>Bacteria</taxon>
        <taxon>Pseudomonadati</taxon>
        <taxon>Pseudomonadota</taxon>
        <taxon>Alphaproteobacteria</taxon>
        <taxon>Rhodospirillales</taxon>
        <taxon>Magnetospirillaceae</taxon>
        <taxon>Paramagnetospirillum</taxon>
    </lineage>
</organism>
<proteinExistence type="predicted"/>
<sequence length="310" mass="31654">MGILPPNLRPDIEALRVDMAVANLRDAVKDGWSVLALSTGMVDAFTDQTGIASLGGATWASGALSNRSAATVGNTRATDGSPGASWTYTDRAYSIPNGVTVSSVGIWSNATSGNGTLYIMERVGAGSYVVRASQAITFTATGWLDVALSYVVPGSSTFYVGAWVNNASVGVTPSGAFATYNGQASGSFSASETTGSMHTTRVTYSGSPGAVTVVSGAFALGFQPSVARIVSPVELGGGAIGTDCLLDLSRDGAAWAAVPLSDLGKFDASTRIVGGLVSLAGQPAGSSIYWRWRATAAYAGKNHGIWLQCK</sequence>
<dbReference type="EMBL" id="AP007255">
    <property type="protein sequence ID" value="BAE51232.1"/>
    <property type="molecule type" value="Genomic_DNA"/>
</dbReference>
<dbReference type="STRING" id="342108.amb2428"/>
<reference evidence="1 2" key="1">
    <citation type="journal article" date="2005" name="DNA Res.">
        <title>Complete genome sequence of the facultative anaerobic magnetotactic bacterium Magnetospirillum sp. strain AMB-1.</title>
        <authorList>
            <person name="Matsunaga T."/>
            <person name="Okamura Y."/>
            <person name="Fukuda Y."/>
            <person name="Wahyudi A.T."/>
            <person name="Murase Y."/>
            <person name="Takeyama H."/>
        </authorList>
    </citation>
    <scope>NUCLEOTIDE SEQUENCE [LARGE SCALE GENOMIC DNA]</scope>
    <source>
        <strain evidence="2">ATCC 700264 / AMB-1</strain>
    </source>
</reference>
<gene>
    <name evidence="1" type="ordered locus">amb2428</name>
</gene>
<evidence type="ECO:0000313" key="1">
    <source>
        <dbReference type="EMBL" id="BAE51232.1"/>
    </source>
</evidence>
<evidence type="ECO:0000313" key="2">
    <source>
        <dbReference type="Proteomes" id="UP000007058"/>
    </source>
</evidence>